<dbReference type="eggNOG" id="COG4775">
    <property type="taxonomic scope" value="Bacteria"/>
</dbReference>
<gene>
    <name evidence="1" type="ordered locus">Weevi_1364</name>
</gene>
<dbReference type="Gene3D" id="2.40.160.50">
    <property type="entry name" value="membrane protein fhac: a member of the omp85/tpsb transporter family"/>
    <property type="match status" value="1"/>
</dbReference>
<protein>
    <submittedName>
        <fullName evidence="1">Surface antigen (D15)</fullName>
    </submittedName>
</protein>
<accession>F0NXZ8</accession>
<dbReference type="AlphaFoldDB" id="F0NXZ8"/>
<dbReference type="RefSeq" id="WP_013598455.1">
    <property type="nucleotide sequence ID" value="NC_015144.1"/>
</dbReference>
<evidence type="ECO:0000313" key="1">
    <source>
        <dbReference type="EMBL" id="ADX68066.1"/>
    </source>
</evidence>
<dbReference type="KEGG" id="wvi:Weevi_1364"/>
<sequence>MIRLLSLLWFIFCLFAFNFLCAQTQQTFLFYDFQSSAEKPIFEKKIESGKWQSTLDSLVKIGYYTLQLDSVIDQKVYLKRGKLYQNIWVKNNELFQNKNDYFPTKNLDSIIAYFNQKEVDEGRIFSSIVVESKGFENNELQVELHRKQAKKRTIDGVKLVGYEKMSRGFIKHQLQIRVGETFREDKLITIQNEIRQNQWIRETRSPNVMYQEDSTYIYLYTEKIKANIFDGIIGFGTDEDGKFRMNGNLSLELNNNFNAMEQIRLNWIGTAAKNTTLDIRLKFPYLFGSKIGSETNFKLFKQDSVFVNTNLQERFFYQLTPQSNIGVNLGIQSSNFVLEEYPTIATNYDDYQKLNLGLSYDYFQGTDQAILEGKQRLYTVVNSIRKKEKNLVHDDQAENQTSNQYEIGLETYRLFRLGKKHYLKGRFNFYGLFDKANHFAENELYRIGGFGSLRGFNEESITANLYATVSAEYRFLPNEAFYITLFSDYASIQNKRINVQTNLMSLGTGIAFLTKLGVFNINYAVGKTGNLPFDFKDSKIHFGIISKF</sequence>
<name>F0NXZ8_WEEVC</name>
<reference evidence="1 2" key="1">
    <citation type="journal article" date="2011" name="Stand. Genomic Sci.">
        <title>Complete genome sequence of Weeksella virosa type strain (9751).</title>
        <authorList>
            <person name="Lang E."/>
            <person name="Teshima H."/>
            <person name="Lucas S."/>
            <person name="Lapidus A."/>
            <person name="Hammon N."/>
            <person name="Deshpande S."/>
            <person name="Nolan M."/>
            <person name="Cheng J.F."/>
            <person name="Pitluck S."/>
            <person name="Liolios K."/>
            <person name="Pagani I."/>
            <person name="Mikhailova N."/>
            <person name="Ivanova N."/>
            <person name="Mavromatis K."/>
            <person name="Pati A."/>
            <person name="Tapia R."/>
            <person name="Han C."/>
            <person name="Goodwin L."/>
            <person name="Chen A."/>
            <person name="Palaniappan K."/>
            <person name="Land M."/>
            <person name="Hauser L."/>
            <person name="Chang Y.J."/>
            <person name="Jeffries C.D."/>
            <person name="Brambilla E.M."/>
            <person name="Kopitz M."/>
            <person name="Rohde M."/>
            <person name="Goker M."/>
            <person name="Tindall B.J."/>
            <person name="Detter J.C."/>
            <person name="Woyke T."/>
            <person name="Bristow J."/>
            <person name="Eisen J.A."/>
            <person name="Markowitz V."/>
            <person name="Hugenholtz P."/>
            <person name="Klenk H.P."/>
            <person name="Kyrpides N.C."/>
        </authorList>
    </citation>
    <scope>NUCLEOTIDE SEQUENCE [LARGE SCALE GENOMIC DNA]</scope>
    <source>
        <strain evidence="2">ATCC 43766 / DSM 16922 / JCM 21250 / NBRC 16016 / NCTC 11634 / CL345/78</strain>
    </source>
</reference>
<reference evidence="2" key="2">
    <citation type="journal article" date="2011" name="Stand. Genomic Sci.">
        <title>Complete genome sequence of Weeksella virosa type strain (9751T).</title>
        <authorList>
            <person name="Lang E."/>
            <person name="Teshima H."/>
            <person name="Lucas S."/>
            <person name="Lapidus A."/>
            <person name="Hammon N."/>
            <person name="Deshpande S."/>
            <person name="Nolan M."/>
            <person name="Cheng J."/>
            <person name="Pitluck S."/>
            <person name="Liolios K."/>
            <person name="Pagani I."/>
            <person name="Mikhailova N."/>
            <person name="Ivanova N."/>
            <person name="Mavromatis K."/>
            <person name="Pati A."/>
            <person name="Tapia R."/>
            <person name="Han C."/>
            <person name="Goodwin L."/>
            <person name="Chen A."/>
            <person name="Palaniappan K."/>
            <person name="Land M."/>
            <person name="Hauser L."/>
            <person name="Chang Y."/>
            <person name="Jeffries C."/>
            <person name="Brambilla E."/>
            <person name="Kopitz M."/>
            <person name="Rohde M."/>
            <person name="Goker M."/>
            <person name="Tindall B."/>
            <person name="Detter J."/>
            <person name="Woyke T."/>
            <person name="Bristow J."/>
            <person name="Eisen J."/>
            <person name="Markowitz V."/>
            <person name="Hugenholtz P."/>
            <person name="Klenk H."/>
            <person name="Kyrpides N."/>
        </authorList>
    </citation>
    <scope>NUCLEOTIDE SEQUENCE [LARGE SCALE GENOMIC DNA]</scope>
    <source>
        <strain evidence="2">ATCC 43766 / DSM 16922 / JCM 21250 / NBRC 16016 / NCTC 11634 / CL345/78</strain>
    </source>
</reference>
<dbReference type="STRING" id="865938.Weevi_1364"/>
<evidence type="ECO:0000313" key="2">
    <source>
        <dbReference type="Proteomes" id="UP000008641"/>
    </source>
</evidence>
<organism evidence="1 2">
    <name type="scientific">Weeksella virosa (strain ATCC 43766 / DSM 16922 / JCM 21250 / CCUG 30538 / CDC 9751 / IAM 14551 / NBRC 16016 / NCTC 11634 / CL345/78)</name>
    <dbReference type="NCBI Taxonomy" id="865938"/>
    <lineage>
        <taxon>Bacteria</taxon>
        <taxon>Pseudomonadati</taxon>
        <taxon>Bacteroidota</taxon>
        <taxon>Flavobacteriia</taxon>
        <taxon>Flavobacteriales</taxon>
        <taxon>Weeksellaceae</taxon>
        <taxon>Weeksella</taxon>
    </lineage>
</organism>
<dbReference type="HOGENOM" id="CLU_030171_1_0_10"/>
<keyword evidence="2" id="KW-1185">Reference proteome</keyword>
<dbReference type="EMBL" id="CP002455">
    <property type="protein sequence ID" value="ADX68066.1"/>
    <property type="molecule type" value="Genomic_DNA"/>
</dbReference>
<proteinExistence type="predicted"/>
<dbReference type="Proteomes" id="UP000008641">
    <property type="component" value="Chromosome"/>
</dbReference>